<keyword evidence="2" id="KW-0560">Oxidoreductase</keyword>
<evidence type="ECO:0000259" key="4">
    <source>
        <dbReference type="Pfam" id="PF21761"/>
    </source>
</evidence>
<dbReference type="InterPro" id="IPR051265">
    <property type="entry name" value="HIBADH-related_NP60_sf"/>
</dbReference>
<dbReference type="InterPro" id="IPR048666">
    <property type="entry name" value="RedAm-like_C"/>
</dbReference>
<dbReference type="Gene3D" id="1.10.1040.10">
    <property type="entry name" value="N-(1-d-carboxylethyl)-l-norvaline Dehydrogenase, domain 2"/>
    <property type="match status" value="1"/>
</dbReference>
<reference evidence="6" key="1">
    <citation type="submission" date="2022-12" db="EMBL/GenBank/DDBJ databases">
        <authorList>
            <person name="Mo P."/>
        </authorList>
    </citation>
    <scope>NUCLEOTIDE SEQUENCE [LARGE SCALE GENOMIC DNA]</scope>
    <source>
        <strain evidence="6">HUAS 3-15</strain>
    </source>
</reference>
<dbReference type="EMBL" id="CP115450">
    <property type="protein sequence ID" value="WBP86046.1"/>
    <property type="molecule type" value="Genomic_DNA"/>
</dbReference>
<evidence type="ECO:0000313" key="6">
    <source>
        <dbReference type="Proteomes" id="UP001212821"/>
    </source>
</evidence>
<evidence type="ECO:0000259" key="3">
    <source>
        <dbReference type="Pfam" id="PF03446"/>
    </source>
</evidence>
<protein>
    <submittedName>
        <fullName evidence="5">NAD(P)-binding domain-containing protein</fullName>
    </submittedName>
</protein>
<dbReference type="RefSeq" id="WP_270142462.1">
    <property type="nucleotide sequence ID" value="NZ_CP115450.1"/>
</dbReference>
<dbReference type="PIRSF" id="PIRSF000103">
    <property type="entry name" value="HIBADH"/>
    <property type="match status" value="1"/>
</dbReference>
<feature type="domain" description="6-phosphogluconate dehydrogenase NADP-binding" evidence="3">
    <location>
        <begin position="16"/>
        <end position="165"/>
    </location>
</feature>
<dbReference type="InterPro" id="IPR013328">
    <property type="entry name" value="6PGD_dom2"/>
</dbReference>
<dbReference type="Pfam" id="PF21761">
    <property type="entry name" value="RedAm-like_C"/>
    <property type="match status" value="1"/>
</dbReference>
<dbReference type="Proteomes" id="UP001212821">
    <property type="component" value="Chromosome"/>
</dbReference>
<dbReference type="InterPro" id="IPR006115">
    <property type="entry name" value="6PGDH_NADP-bd"/>
</dbReference>
<feature type="domain" description="NADPH-dependent reductive aminase-like C-terminal" evidence="4">
    <location>
        <begin position="171"/>
        <end position="296"/>
    </location>
</feature>
<dbReference type="InterPro" id="IPR015815">
    <property type="entry name" value="HIBADH-related"/>
</dbReference>
<dbReference type="Gene3D" id="3.40.50.720">
    <property type="entry name" value="NAD(P)-binding Rossmann-like Domain"/>
    <property type="match status" value="1"/>
</dbReference>
<comment type="similarity">
    <text evidence="1">Belongs to the HIBADH-related family.</text>
</comment>
<organism evidence="5 6">
    <name type="scientific">Kitasatospora cathayae</name>
    <dbReference type="NCBI Taxonomy" id="3004092"/>
    <lineage>
        <taxon>Bacteria</taxon>
        <taxon>Bacillati</taxon>
        <taxon>Actinomycetota</taxon>
        <taxon>Actinomycetes</taxon>
        <taxon>Kitasatosporales</taxon>
        <taxon>Streptomycetaceae</taxon>
        <taxon>Kitasatospora</taxon>
    </lineage>
</organism>
<keyword evidence="6" id="KW-1185">Reference proteome</keyword>
<sequence length="300" mass="30854">MPNRESFSTPFSGNAVAVLGLGPMGRALAGALLAAGHCVTVWNRTPGRDTELLALGARRAGSAAEAVAEAPLVLLCVRDQPAARAVLAAAGEALRGRTVVNATSITPEDARADAADATARGHRLLDAAILTPTPTIGRPEGTLLLSGDPEAFAAHEPTLRALGTVRHVGTDPGRAAAFDAALLDLFWTTVHGWVHALALARAEGLSGAELVPYAQGLSQLLPPLIRDYAARADERRHPGDRSSVSSAEAGLAHVAHTARARGLDTTVLDAALAVTRRAVEAGHGADGVSALVELLARQEP</sequence>
<proteinExistence type="inferred from homology"/>
<dbReference type="PANTHER" id="PTHR43580:SF2">
    <property type="entry name" value="CYTOKINE-LIKE NUCLEAR FACTOR N-PAC"/>
    <property type="match status" value="1"/>
</dbReference>
<evidence type="ECO:0000313" key="5">
    <source>
        <dbReference type="EMBL" id="WBP86046.1"/>
    </source>
</evidence>
<dbReference type="SUPFAM" id="SSF51735">
    <property type="entry name" value="NAD(P)-binding Rossmann-fold domains"/>
    <property type="match status" value="1"/>
</dbReference>
<evidence type="ECO:0000256" key="1">
    <source>
        <dbReference type="ARBA" id="ARBA00009080"/>
    </source>
</evidence>
<dbReference type="SUPFAM" id="SSF48179">
    <property type="entry name" value="6-phosphogluconate dehydrogenase C-terminal domain-like"/>
    <property type="match status" value="1"/>
</dbReference>
<dbReference type="InterPro" id="IPR036291">
    <property type="entry name" value="NAD(P)-bd_dom_sf"/>
</dbReference>
<accession>A0ABY7Q1L2</accession>
<evidence type="ECO:0000256" key="2">
    <source>
        <dbReference type="ARBA" id="ARBA00023002"/>
    </source>
</evidence>
<name>A0ABY7Q1L2_9ACTN</name>
<dbReference type="PANTHER" id="PTHR43580">
    <property type="entry name" value="OXIDOREDUCTASE GLYR1-RELATED"/>
    <property type="match status" value="1"/>
</dbReference>
<dbReference type="InterPro" id="IPR008927">
    <property type="entry name" value="6-PGluconate_DH-like_C_sf"/>
</dbReference>
<gene>
    <name evidence="5" type="ORF">O1G21_09480</name>
</gene>
<dbReference type="Pfam" id="PF03446">
    <property type="entry name" value="NAD_binding_2"/>
    <property type="match status" value="1"/>
</dbReference>